<dbReference type="InterPro" id="IPR011990">
    <property type="entry name" value="TPR-like_helical_dom_sf"/>
</dbReference>
<dbReference type="GO" id="GO:0008270">
    <property type="term" value="F:zinc ion binding"/>
    <property type="evidence" value="ECO:0007669"/>
    <property type="project" value="UniProtKB-KW"/>
</dbReference>
<dbReference type="Proteomes" id="UP000192578">
    <property type="component" value="Unassembled WGS sequence"/>
</dbReference>
<dbReference type="Gene3D" id="2.170.270.10">
    <property type="entry name" value="SET domain"/>
    <property type="match status" value="1"/>
</dbReference>
<gene>
    <name evidence="6" type="ORF">BV898_01064</name>
</gene>
<dbReference type="SUPFAM" id="SSF144232">
    <property type="entry name" value="HIT/MYND zinc finger-like"/>
    <property type="match status" value="1"/>
</dbReference>
<dbReference type="Gene3D" id="6.10.140.2220">
    <property type="match status" value="1"/>
</dbReference>
<dbReference type="InterPro" id="IPR001214">
    <property type="entry name" value="SET_dom"/>
</dbReference>
<evidence type="ECO:0000313" key="7">
    <source>
        <dbReference type="Proteomes" id="UP000192578"/>
    </source>
</evidence>
<dbReference type="PROSITE" id="PS01360">
    <property type="entry name" value="ZF_MYND_1"/>
    <property type="match status" value="1"/>
</dbReference>
<accession>A0A1W0XD25</accession>
<dbReference type="PANTHER" id="PTHR12197">
    <property type="entry name" value="HISTONE-LYSINE N-METHYLTRANSFERASE SMYD"/>
    <property type="match status" value="1"/>
</dbReference>
<keyword evidence="1" id="KW-0479">Metal-binding</keyword>
<dbReference type="PROSITE" id="PS50865">
    <property type="entry name" value="ZF_MYND_2"/>
    <property type="match status" value="1"/>
</dbReference>
<dbReference type="Gene3D" id="1.10.220.160">
    <property type="match status" value="1"/>
</dbReference>
<name>A0A1W0XD25_HYPEX</name>
<organism evidence="6 7">
    <name type="scientific">Hypsibius exemplaris</name>
    <name type="common">Freshwater tardigrade</name>
    <dbReference type="NCBI Taxonomy" id="2072580"/>
    <lineage>
        <taxon>Eukaryota</taxon>
        <taxon>Metazoa</taxon>
        <taxon>Ecdysozoa</taxon>
        <taxon>Tardigrada</taxon>
        <taxon>Eutardigrada</taxon>
        <taxon>Parachela</taxon>
        <taxon>Hypsibioidea</taxon>
        <taxon>Hypsibiidae</taxon>
        <taxon>Hypsibius</taxon>
    </lineage>
</organism>
<evidence type="ECO:0000256" key="3">
    <source>
        <dbReference type="ARBA" id="ARBA00022833"/>
    </source>
</evidence>
<sequence length="446" mass="50471">MTATTKSGMIKRGDLILAEEPFVYTVSGNQVDSRCSNCLKSLQQDDNNTKSRCAACKYSRYCSSKCQKIDWKRSHKAECPGFKLLEERGFRPPDHFFLMLKILLKSEEAFEQTSICEPYHNSPRRTYEDLIFHEDEMRLSKDVMDYVPQLRLILAKYMGIDDPRDLPSEQVIFEMFGKVKCNSYGILDDDLITCGVGLYLNASVFDHSCRPNACQIFDGARIFIRATEDIADFSEVRISYIDRFAPLKQRQDHIFEGYFFTCTCSSCSNPSKDAEMFALRCANPKCDHGIPCDQRAYLPCSACQTSLAPEVADATLLTVANFSKTLDEIAKKTGDLVEMRAAAATVERSLHPMNPLLASLYSTLGRVMPPTDENAEEFFGKAADIYRHWLPSPAVDPLMGWTCLEAAYESRSGDPAPSRRYLVEAQQILHITHGPDHPLCRKLPRF</sequence>
<dbReference type="PANTHER" id="PTHR12197:SF251">
    <property type="entry name" value="EG:BACR7C10.4 PROTEIN"/>
    <property type="match status" value="1"/>
</dbReference>
<dbReference type="GO" id="GO:0005634">
    <property type="term" value="C:nucleus"/>
    <property type="evidence" value="ECO:0007669"/>
    <property type="project" value="TreeGrafter"/>
</dbReference>
<evidence type="ECO:0000256" key="4">
    <source>
        <dbReference type="PROSITE-ProRule" id="PRU00134"/>
    </source>
</evidence>
<keyword evidence="2 4" id="KW-0863">Zinc-finger</keyword>
<dbReference type="SUPFAM" id="SSF82199">
    <property type="entry name" value="SET domain"/>
    <property type="match status" value="1"/>
</dbReference>
<dbReference type="Pfam" id="PF01753">
    <property type="entry name" value="zf-MYND"/>
    <property type="match status" value="1"/>
</dbReference>
<dbReference type="InterPro" id="IPR046341">
    <property type="entry name" value="SET_dom_sf"/>
</dbReference>
<protein>
    <submittedName>
        <fullName evidence="6">Histone-lysine N-methyltransferase ASHR1</fullName>
    </submittedName>
</protein>
<dbReference type="OrthoDB" id="265717at2759"/>
<dbReference type="EMBL" id="MTYJ01000003">
    <property type="protein sequence ID" value="OQV25386.1"/>
    <property type="molecule type" value="Genomic_DNA"/>
</dbReference>
<evidence type="ECO:0000256" key="2">
    <source>
        <dbReference type="ARBA" id="ARBA00022771"/>
    </source>
</evidence>
<proteinExistence type="predicted"/>
<evidence type="ECO:0000313" key="6">
    <source>
        <dbReference type="EMBL" id="OQV25386.1"/>
    </source>
</evidence>
<dbReference type="InterPro" id="IPR050869">
    <property type="entry name" value="H3K4_H4K5_MeTrfase"/>
</dbReference>
<feature type="domain" description="MYND-type" evidence="5">
    <location>
        <begin position="35"/>
        <end position="79"/>
    </location>
</feature>
<evidence type="ECO:0000256" key="1">
    <source>
        <dbReference type="ARBA" id="ARBA00022723"/>
    </source>
</evidence>
<evidence type="ECO:0000259" key="5">
    <source>
        <dbReference type="PROSITE" id="PS50865"/>
    </source>
</evidence>
<keyword evidence="3" id="KW-0862">Zinc</keyword>
<keyword evidence="7" id="KW-1185">Reference proteome</keyword>
<dbReference type="InterPro" id="IPR002893">
    <property type="entry name" value="Znf_MYND"/>
</dbReference>
<dbReference type="Pfam" id="PF00856">
    <property type="entry name" value="SET"/>
    <property type="match status" value="1"/>
</dbReference>
<dbReference type="AlphaFoldDB" id="A0A1W0XD25"/>
<dbReference type="Gene3D" id="1.25.40.10">
    <property type="entry name" value="Tetratricopeptide repeat domain"/>
    <property type="match status" value="1"/>
</dbReference>
<comment type="caution">
    <text evidence="6">The sequence shown here is derived from an EMBL/GenBank/DDBJ whole genome shotgun (WGS) entry which is preliminary data.</text>
</comment>
<reference evidence="7" key="1">
    <citation type="submission" date="2017-01" db="EMBL/GenBank/DDBJ databases">
        <title>Comparative genomics of anhydrobiosis in the tardigrade Hypsibius dujardini.</title>
        <authorList>
            <person name="Yoshida Y."/>
            <person name="Koutsovoulos G."/>
            <person name="Laetsch D."/>
            <person name="Stevens L."/>
            <person name="Kumar S."/>
            <person name="Horikawa D."/>
            <person name="Ishino K."/>
            <person name="Komine S."/>
            <person name="Tomita M."/>
            <person name="Blaxter M."/>
            <person name="Arakawa K."/>
        </authorList>
    </citation>
    <scope>NUCLEOTIDE SEQUENCE [LARGE SCALE GENOMIC DNA]</scope>
    <source>
        <strain evidence="7">Z151</strain>
    </source>
</reference>